<proteinExistence type="predicted"/>
<dbReference type="AlphaFoldDB" id="A0A6A4SS51"/>
<dbReference type="EMBL" id="VEVO01000011">
    <property type="protein sequence ID" value="KAF0034690.1"/>
    <property type="molecule type" value="Genomic_DNA"/>
</dbReference>
<gene>
    <name evidence="2" type="ORF">F2P81_012448</name>
</gene>
<dbReference type="Proteomes" id="UP000438429">
    <property type="component" value="Unassembled WGS sequence"/>
</dbReference>
<evidence type="ECO:0000313" key="3">
    <source>
        <dbReference type="Proteomes" id="UP000438429"/>
    </source>
</evidence>
<comment type="caution">
    <text evidence="2">The sequence shown here is derived from an EMBL/GenBank/DDBJ whole genome shotgun (WGS) entry which is preliminary data.</text>
</comment>
<sequence length="198" mass="22914">MGRTEVKSVRPHGREKEHDGTGRSNRFMSVGRLRLEDSAVDDARGSKKKNPTRALIELFWCDEFHVKWLALIHLRDEDEAEETNVTTQKRCPDSEAAFEDRWLDSVTQHQVKKLSRPDLDPKSASWRRLLYVTAVDHDLGTKTVNDVKPIRALPDSKFLSRIRFGCPNYLSIERRFTGLFRFVNDVRRDAQSDGDTTE</sequence>
<organism evidence="2 3">
    <name type="scientific">Scophthalmus maximus</name>
    <name type="common">Turbot</name>
    <name type="synonym">Psetta maxima</name>
    <dbReference type="NCBI Taxonomy" id="52904"/>
    <lineage>
        <taxon>Eukaryota</taxon>
        <taxon>Metazoa</taxon>
        <taxon>Chordata</taxon>
        <taxon>Craniata</taxon>
        <taxon>Vertebrata</taxon>
        <taxon>Euteleostomi</taxon>
        <taxon>Actinopterygii</taxon>
        <taxon>Neopterygii</taxon>
        <taxon>Teleostei</taxon>
        <taxon>Neoteleostei</taxon>
        <taxon>Acanthomorphata</taxon>
        <taxon>Carangaria</taxon>
        <taxon>Pleuronectiformes</taxon>
        <taxon>Pleuronectoidei</taxon>
        <taxon>Scophthalmidae</taxon>
        <taxon>Scophthalmus</taxon>
    </lineage>
</organism>
<reference evidence="2 3" key="1">
    <citation type="submission" date="2019-06" db="EMBL/GenBank/DDBJ databases">
        <title>Draft genomes of female and male turbot (Scophthalmus maximus).</title>
        <authorList>
            <person name="Xu H."/>
            <person name="Xu X.-W."/>
            <person name="Shao C."/>
            <person name="Chen S."/>
        </authorList>
    </citation>
    <scope>NUCLEOTIDE SEQUENCE [LARGE SCALE GENOMIC DNA]</scope>
    <source>
        <strain evidence="2">Ysfricsl-2016a</strain>
        <tissue evidence="2">Blood</tissue>
    </source>
</reference>
<feature type="compositionally biased region" description="Basic and acidic residues" evidence="1">
    <location>
        <begin position="1"/>
        <end position="21"/>
    </location>
</feature>
<evidence type="ECO:0000313" key="2">
    <source>
        <dbReference type="EMBL" id="KAF0034690.1"/>
    </source>
</evidence>
<protein>
    <submittedName>
        <fullName evidence="2">Uncharacterized protein</fullName>
    </submittedName>
</protein>
<name>A0A6A4SS51_SCOMX</name>
<accession>A0A6A4SS51</accession>
<feature type="region of interest" description="Disordered" evidence="1">
    <location>
        <begin position="1"/>
        <end position="28"/>
    </location>
</feature>
<evidence type="ECO:0000256" key="1">
    <source>
        <dbReference type="SAM" id="MobiDB-lite"/>
    </source>
</evidence>